<accession>A0ABQ7FM59</accession>
<dbReference type="InterPro" id="IPR001254">
    <property type="entry name" value="Trypsin_dom"/>
</dbReference>
<gene>
    <name evidence="6" type="ORF">GCU69_08935</name>
</gene>
<dbReference type="PRINTS" id="PR00722">
    <property type="entry name" value="CHYMOTRYPSIN"/>
</dbReference>
<keyword evidence="3" id="KW-0720">Serine protease</keyword>
<dbReference type="PROSITE" id="PS00134">
    <property type="entry name" value="TRYPSIN_HIS"/>
    <property type="match status" value="1"/>
</dbReference>
<proteinExistence type="inferred from homology"/>
<dbReference type="Pfam" id="PF00089">
    <property type="entry name" value="Trypsin"/>
    <property type="match status" value="1"/>
</dbReference>
<dbReference type="InterPro" id="IPR033116">
    <property type="entry name" value="TRYPSIN_SER"/>
</dbReference>
<keyword evidence="4" id="KW-0732">Signal</keyword>
<dbReference type="InterPro" id="IPR043504">
    <property type="entry name" value="Peptidase_S1_PA_chymotrypsin"/>
</dbReference>
<evidence type="ECO:0000256" key="3">
    <source>
        <dbReference type="RuleBase" id="RU363034"/>
    </source>
</evidence>
<feature type="signal peptide" evidence="4">
    <location>
        <begin position="1"/>
        <end position="29"/>
    </location>
</feature>
<dbReference type="Gene3D" id="2.40.10.10">
    <property type="entry name" value="Trypsin-like serine proteases"/>
    <property type="match status" value="1"/>
</dbReference>
<comment type="similarity">
    <text evidence="1">Belongs to the peptidase S1 family.</text>
</comment>
<evidence type="ECO:0000313" key="6">
    <source>
        <dbReference type="EMBL" id="KAF4409454.1"/>
    </source>
</evidence>
<dbReference type="GO" id="GO:0008233">
    <property type="term" value="F:peptidase activity"/>
    <property type="evidence" value="ECO:0007669"/>
    <property type="project" value="UniProtKB-KW"/>
</dbReference>
<dbReference type="PROSITE" id="PS00135">
    <property type="entry name" value="TRYPSIN_SER"/>
    <property type="match status" value="1"/>
</dbReference>
<dbReference type="InterPro" id="IPR009003">
    <property type="entry name" value="Peptidase_S1_PA"/>
</dbReference>
<evidence type="ECO:0000259" key="5">
    <source>
        <dbReference type="PROSITE" id="PS50240"/>
    </source>
</evidence>
<comment type="caution">
    <text evidence="6">The sequence shown here is derived from an EMBL/GenBank/DDBJ whole genome shotgun (WGS) entry which is preliminary data.</text>
</comment>
<dbReference type="CDD" id="cd00190">
    <property type="entry name" value="Tryp_SPc"/>
    <property type="match status" value="1"/>
</dbReference>
<dbReference type="GO" id="GO:0006508">
    <property type="term" value="P:proteolysis"/>
    <property type="evidence" value="ECO:0007669"/>
    <property type="project" value="UniProtKB-KW"/>
</dbReference>
<keyword evidence="2" id="KW-1015">Disulfide bond</keyword>
<evidence type="ECO:0000256" key="2">
    <source>
        <dbReference type="ARBA" id="ARBA00023157"/>
    </source>
</evidence>
<dbReference type="PANTHER" id="PTHR24276">
    <property type="entry name" value="POLYSERASE-RELATED"/>
    <property type="match status" value="1"/>
</dbReference>
<dbReference type="InterPro" id="IPR018114">
    <property type="entry name" value="TRYPSIN_HIS"/>
</dbReference>
<evidence type="ECO:0000256" key="1">
    <source>
        <dbReference type="ARBA" id="ARBA00007664"/>
    </source>
</evidence>
<dbReference type="RefSeq" id="WP_156205576.1">
    <property type="nucleotide sequence ID" value="NZ_WHPN01000215.1"/>
</dbReference>
<dbReference type="EMBL" id="WHPN01000215">
    <property type="protein sequence ID" value="KAF4409454.1"/>
    <property type="molecule type" value="Genomic_DNA"/>
</dbReference>
<name>A0ABQ7FM59_9ACTN</name>
<reference evidence="6 7" key="1">
    <citation type="submission" date="2019-10" db="EMBL/GenBank/DDBJ databases">
        <title>Streptomyces tenebrisbrunneis sp.nov., an endogenous actinomycete isolated from of Lycium ruthenicum.</title>
        <authorList>
            <person name="Ma L."/>
        </authorList>
    </citation>
    <scope>NUCLEOTIDE SEQUENCE [LARGE SCALE GENOMIC DNA]</scope>
    <source>
        <strain evidence="6 7">TRM 66187</strain>
    </source>
</reference>
<dbReference type="Proteomes" id="UP000621266">
    <property type="component" value="Unassembled WGS sequence"/>
</dbReference>
<dbReference type="PROSITE" id="PS50240">
    <property type="entry name" value="TRYPSIN_DOM"/>
    <property type="match status" value="1"/>
</dbReference>
<sequence length="280" mass="28509">MRPVSRALIGALALIPVAAAVPLVAPATAAADSVVVGGQPAATDESPWAVALASRDRFGDTRSGQFCGGAVVASRTVLTAAHCLSREVLGVERDAVRDLKVIAGRNDLRAKGGEELDVRRVWVNPDYDSATNEGDLAVLTLAGKLPEGDALPMARGGDKAYRPGTEAEVYGWGDTTGEGDYAAVLHAAKVRILEDAVCERAYPGSADGTYKARSMVCAGERGGGGDACQGDSGGPLVAGGRLVGLVSWGSGCGDAGSPGVYTRISAMEQAVAEGRGDKGR</sequence>
<keyword evidence="3" id="KW-0378">Hydrolase</keyword>
<evidence type="ECO:0000313" key="7">
    <source>
        <dbReference type="Proteomes" id="UP000621266"/>
    </source>
</evidence>
<dbReference type="SMART" id="SM00020">
    <property type="entry name" value="Tryp_SPc"/>
    <property type="match status" value="1"/>
</dbReference>
<keyword evidence="3 6" id="KW-0645">Protease</keyword>
<feature type="domain" description="Peptidase S1" evidence="5">
    <location>
        <begin position="35"/>
        <end position="276"/>
    </location>
</feature>
<feature type="chain" id="PRO_5047205229" evidence="4">
    <location>
        <begin position="30"/>
        <end position="280"/>
    </location>
</feature>
<evidence type="ECO:0000256" key="4">
    <source>
        <dbReference type="SAM" id="SignalP"/>
    </source>
</evidence>
<keyword evidence="7" id="KW-1185">Reference proteome</keyword>
<dbReference type="PANTHER" id="PTHR24276:SF98">
    <property type="entry name" value="FI18310P1-RELATED"/>
    <property type="match status" value="1"/>
</dbReference>
<dbReference type="SUPFAM" id="SSF50494">
    <property type="entry name" value="Trypsin-like serine proteases"/>
    <property type="match status" value="1"/>
</dbReference>
<dbReference type="InterPro" id="IPR001314">
    <property type="entry name" value="Peptidase_S1A"/>
</dbReference>
<organism evidence="6 7">
    <name type="scientific">Streptomyces lycii</name>
    <dbReference type="NCBI Taxonomy" id="2654337"/>
    <lineage>
        <taxon>Bacteria</taxon>
        <taxon>Bacillati</taxon>
        <taxon>Actinomycetota</taxon>
        <taxon>Actinomycetes</taxon>
        <taxon>Kitasatosporales</taxon>
        <taxon>Streptomycetaceae</taxon>
        <taxon>Streptomyces</taxon>
    </lineage>
</organism>
<protein>
    <submittedName>
        <fullName evidence="6">Serine protease</fullName>
    </submittedName>
</protein>
<dbReference type="InterPro" id="IPR050430">
    <property type="entry name" value="Peptidase_S1"/>
</dbReference>